<dbReference type="EMBL" id="AP021881">
    <property type="protein sequence ID" value="BBO99354.1"/>
    <property type="molecule type" value="Genomic_DNA"/>
</dbReference>
<proteinExistence type="predicted"/>
<protein>
    <submittedName>
        <fullName evidence="1">Uncharacterized protein</fullName>
    </submittedName>
</protein>
<gene>
    <name evidence="1" type="ORF">SFSGTM_00630</name>
</gene>
<accession>A0A809RCI3</accession>
<dbReference type="Proteomes" id="UP000463939">
    <property type="component" value="Chromosome"/>
</dbReference>
<sequence>MKYKFATKSLASVREARTNSTINLVALYQQHTYKTVLEGLPDARMNKEILNELETIPKQKHQGQV</sequence>
<name>A0A809RCI3_9PROT</name>
<evidence type="ECO:0000313" key="1">
    <source>
        <dbReference type="EMBL" id="BBO99354.1"/>
    </source>
</evidence>
<organism evidence="1 2">
    <name type="scientific">Sulfuriferula nivalis</name>
    <dbReference type="NCBI Taxonomy" id="2675298"/>
    <lineage>
        <taxon>Bacteria</taxon>
        <taxon>Pseudomonadati</taxon>
        <taxon>Pseudomonadota</taxon>
        <taxon>Betaproteobacteria</taxon>
        <taxon>Nitrosomonadales</taxon>
        <taxon>Sulfuricellaceae</taxon>
        <taxon>Sulfuriferula</taxon>
    </lineage>
</organism>
<dbReference type="AlphaFoldDB" id="A0A809RCI3"/>
<reference evidence="2" key="1">
    <citation type="submission" date="2019-11" db="EMBL/GenBank/DDBJ databases">
        <title>Isolation and characterization of a novel species in the genus Sulfuriferula.</title>
        <authorList>
            <person name="Mochizuki J."/>
            <person name="Kojima H."/>
            <person name="Fukui M."/>
        </authorList>
    </citation>
    <scope>NUCLEOTIDE SEQUENCE [LARGE SCALE GENOMIC DNA]</scope>
    <source>
        <strain evidence="2">SGTM</strain>
    </source>
</reference>
<keyword evidence="2" id="KW-1185">Reference proteome</keyword>
<evidence type="ECO:0000313" key="2">
    <source>
        <dbReference type="Proteomes" id="UP000463939"/>
    </source>
</evidence>
<dbReference type="RefSeq" id="WP_162083419.1">
    <property type="nucleotide sequence ID" value="NZ_AP021881.1"/>
</dbReference>
<dbReference type="KEGG" id="sniv:SFSGTM_00630"/>